<dbReference type="KEGG" id="sfc:Spiaf_0434"/>
<protein>
    <recommendedName>
        <fullName evidence="3">Ribbon-helix-helix protein, copG family</fullName>
    </recommendedName>
</protein>
<dbReference type="AlphaFoldDB" id="H9UG95"/>
<dbReference type="OrthoDB" id="2389872at2"/>
<evidence type="ECO:0008006" key="3">
    <source>
        <dbReference type="Google" id="ProtNLM"/>
    </source>
</evidence>
<accession>H9UG95</accession>
<proteinExistence type="predicted"/>
<dbReference type="RefSeq" id="WP_014454535.1">
    <property type="nucleotide sequence ID" value="NC_017098.1"/>
</dbReference>
<dbReference type="HOGENOM" id="CLU_2525860_0_0_12"/>
<dbReference type="eggNOG" id="ENOG5033GY0">
    <property type="taxonomic scope" value="Bacteria"/>
</dbReference>
<dbReference type="Proteomes" id="UP000007383">
    <property type="component" value="Chromosome"/>
</dbReference>
<dbReference type="STRING" id="889378.Spiaf_0434"/>
<organism evidence="1 2">
    <name type="scientific">Spirochaeta africana (strain ATCC 700263 / DSM 8902 / Z-7692)</name>
    <dbReference type="NCBI Taxonomy" id="889378"/>
    <lineage>
        <taxon>Bacteria</taxon>
        <taxon>Pseudomonadati</taxon>
        <taxon>Spirochaetota</taxon>
        <taxon>Spirochaetia</taxon>
        <taxon>Spirochaetales</taxon>
        <taxon>Spirochaetaceae</taxon>
        <taxon>Spirochaeta</taxon>
    </lineage>
</organism>
<reference evidence="2" key="1">
    <citation type="journal article" date="2013" name="Stand. Genomic Sci.">
        <title>Complete genome sequence of the halophilic bacterium Spirochaeta africana type strain (Z-7692(T)) from the alkaline Lake Magadi in the East African Rift.</title>
        <authorList>
            <person name="Liolos K."/>
            <person name="Abt B."/>
            <person name="Scheuner C."/>
            <person name="Teshima H."/>
            <person name="Held B."/>
            <person name="Lapidus A."/>
            <person name="Nolan M."/>
            <person name="Lucas S."/>
            <person name="Deshpande S."/>
            <person name="Cheng J.F."/>
            <person name="Tapia R."/>
            <person name="Goodwin L.A."/>
            <person name="Pitluck S."/>
            <person name="Pagani I."/>
            <person name="Ivanova N."/>
            <person name="Mavromatis K."/>
            <person name="Mikhailova N."/>
            <person name="Huntemann M."/>
            <person name="Pati A."/>
            <person name="Chen A."/>
            <person name="Palaniappan K."/>
            <person name="Land M."/>
            <person name="Rohde M."/>
            <person name="Tindall B.J."/>
            <person name="Detter J.C."/>
            <person name="Goker M."/>
            <person name="Bristow J."/>
            <person name="Eisen J.A."/>
            <person name="Markowitz V."/>
            <person name="Hugenholtz P."/>
            <person name="Woyke T."/>
            <person name="Klenk H.P."/>
            <person name="Kyrpides N.C."/>
        </authorList>
    </citation>
    <scope>NUCLEOTIDE SEQUENCE</scope>
    <source>
        <strain evidence="2">ATCC 700263 / DSM 8902 / Z-7692</strain>
    </source>
</reference>
<dbReference type="PATRIC" id="fig|889378.3.peg.442"/>
<gene>
    <name evidence="1" type="ordered locus">Spiaf_0434</name>
</gene>
<dbReference type="EMBL" id="CP003282">
    <property type="protein sequence ID" value="AFG36538.1"/>
    <property type="molecule type" value="Genomic_DNA"/>
</dbReference>
<name>H9UG95_SPIAZ</name>
<keyword evidence="2" id="KW-1185">Reference proteome</keyword>
<evidence type="ECO:0000313" key="1">
    <source>
        <dbReference type="EMBL" id="AFG36538.1"/>
    </source>
</evidence>
<sequence>MSSITIHAIDDVLNARLTQESRRQKKSKNQLIKELLAREMGLPTEQGYADDYREFCGLWTAEEAQQFTAAQGENRTVNPEDWQE</sequence>
<evidence type="ECO:0000313" key="2">
    <source>
        <dbReference type="Proteomes" id="UP000007383"/>
    </source>
</evidence>